<evidence type="ECO:0000256" key="1">
    <source>
        <dbReference type="ARBA" id="ARBA00004651"/>
    </source>
</evidence>
<evidence type="ECO:0000259" key="11">
    <source>
        <dbReference type="PROSITE" id="PS51012"/>
    </source>
</evidence>
<dbReference type="PRINTS" id="PR00164">
    <property type="entry name" value="ABC2TRNSPORT"/>
</dbReference>
<keyword evidence="9 10" id="KW-0472">Membrane</keyword>
<comment type="similarity">
    <text evidence="2 10">Belongs to the ABC-2 integral membrane protein family.</text>
</comment>
<evidence type="ECO:0000256" key="5">
    <source>
        <dbReference type="ARBA" id="ARBA00022597"/>
    </source>
</evidence>
<feature type="transmembrane region" description="Helical" evidence="10">
    <location>
        <begin position="117"/>
        <end position="144"/>
    </location>
</feature>
<keyword evidence="4 10" id="KW-1003">Cell membrane</keyword>
<evidence type="ECO:0000313" key="12">
    <source>
        <dbReference type="EMBL" id="HIX50374.1"/>
    </source>
</evidence>
<dbReference type="PROSITE" id="PS51012">
    <property type="entry name" value="ABC_TM2"/>
    <property type="match status" value="1"/>
</dbReference>
<dbReference type="GO" id="GO:0140359">
    <property type="term" value="F:ABC-type transporter activity"/>
    <property type="evidence" value="ECO:0007669"/>
    <property type="project" value="InterPro"/>
</dbReference>
<dbReference type="EMBL" id="DXEW01000020">
    <property type="protein sequence ID" value="HIX50374.1"/>
    <property type="molecule type" value="Genomic_DNA"/>
</dbReference>
<feature type="domain" description="ABC transmembrane type-2" evidence="11">
    <location>
        <begin position="36"/>
        <end position="260"/>
    </location>
</feature>
<comment type="caution">
    <text evidence="12">The sequence shown here is derived from an EMBL/GenBank/DDBJ whole genome shotgun (WGS) entry which is preliminary data.</text>
</comment>
<feature type="transmembrane region" description="Helical" evidence="10">
    <location>
        <begin position="184"/>
        <end position="202"/>
    </location>
</feature>
<protein>
    <recommendedName>
        <fullName evidence="10">Transport permease protein</fullName>
    </recommendedName>
</protein>
<keyword evidence="7" id="KW-0972">Capsule biogenesis/degradation</keyword>
<dbReference type="AlphaFoldDB" id="A0A9D1W0X3"/>
<reference evidence="12" key="1">
    <citation type="journal article" date="2021" name="PeerJ">
        <title>Extensive microbial diversity within the chicken gut microbiome revealed by metagenomics and culture.</title>
        <authorList>
            <person name="Gilroy R."/>
            <person name="Ravi A."/>
            <person name="Getino M."/>
            <person name="Pursley I."/>
            <person name="Horton D.L."/>
            <person name="Alikhan N.F."/>
            <person name="Baker D."/>
            <person name="Gharbi K."/>
            <person name="Hall N."/>
            <person name="Watson M."/>
            <person name="Adriaenssens E.M."/>
            <person name="Foster-Nyarko E."/>
            <person name="Jarju S."/>
            <person name="Secka A."/>
            <person name="Antonio M."/>
            <person name="Oren A."/>
            <person name="Chaudhuri R.R."/>
            <person name="La Ragione R."/>
            <person name="Hildebrand F."/>
            <person name="Pallen M.J."/>
        </authorList>
    </citation>
    <scope>NUCLEOTIDE SEQUENCE</scope>
    <source>
        <strain evidence="12">2189</strain>
    </source>
</reference>
<gene>
    <name evidence="12" type="ORF">H9851_03730</name>
</gene>
<evidence type="ECO:0000256" key="4">
    <source>
        <dbReference type="ARBA" id="ARBA00022475"/>
    </source>
</evidence>
<feature type="transmembrane region" description="Helical" evidence="10">
    <location>
        <begin position="72"/>
        <end position="96"/>
    </location>
</feature>
<evidence type="ECO:0000256" key="9">
    <source>
        <dbReference type="ARBA" id="ARBA00023136"/>
    </source>
</evidence>
<sequence length="268" mass="30566">MERIQHPTLRKVRQQSFLLGLLVRRNIKNQYYRSFIGVLWTVLNPLLNMLVMWFVFSNIFGRDMVSNLPYPLYLLSGNIIFAVMRGSTSSSLTCLVGQRDMLQKTRVSITLFPTANVLSALVTFGFSFIALLLVAIILACTGQFTFHWQILLVIVLLPALTLFSLGLSYFLGALYVFFRDLMHLYGVLLTLWTYLTPLFYTVDRLDERVGKIIAYNPMYHYVSYFRDALSGAVPGARELLICYAFGVGAFLLGYAFLYAVRNRIAANL</sequence>
<comment type="subcellular location">
    <subcellularLocation>
        <location evidence="1 10">Cell membrane</location>
        <topology evidence="1 10">Multi-pass membrane protein</topology>
    </subcellularLocation>
</comment>
<dbReference type="PANTHER" id="PTHR30413:SF10">
    <property type="entry name" value="CAPSULE POLYSACCHARIDE EXPORT INNER-MEMBRANE PROTEIN CTRC"/>
    <property type="match status" value="1"/>
</dbReference>
<evidence type="ECO:0000256" key="8">
    <source>
        <dbReference type="ARBA" id="ARBA00022989"/>
    </source>
</evidence>
<feature type="transmembrane region" description="Helical" evidence="10">
    <location>
        <begin position="150"/>
        <end position="177"/>
    </location>
</feature>
<keyword evidence="8 10" id="KW-1133">Transmembrane helix</keyword>
<keyword evidence="6 10" id="KW-0812">Transmembrane</keyword>
<dbReference type="GO" id="GO:0015920">
    <property type="term" value="P:lipopolysaccharide transport"/>
    <property type="evidence" value="ECO:0007669"/>
    <property type="project" value="TreeGrafter"/>
</dbReference>
<name>A0A9D1W0X3_9FIRM</name>
<keyword evidence="3 10" id="KW-0813">Transport</keyword>
<evidence type="ECO:0000256" key="2">
    <source>
        <dbReference type="ARBA" id="ARBA00007783"/>
    </source>
</evidence>
<dbReference type="GO" id="GO:0043190">
    <property type="term" value="C:ATP-binding cassette (ABC) transporter complex"/>
    <property type="evidence" value="ECO:0007669"/>
    <property type="project" value="InterPro"/>
</dbReference>
<dbReference type="InterPro" id="IPR000412">
    <property type="entry name" value="ABC_2_transport"/>
</dbReference>
<keyword evidence="5" id="KW-0762">Sugar transport</keyword>
<evidence type="ECO:0000256" key="3">
    <source>
        <dbReference type="ARBA" id="ARBA00022448"/>
    </source>
</evidence>
<evidence type="ECO:0000256" key="6">
    <source>
        <dbReference type="ARBA" id="ARBA00022692"/>
    </source>
</evidence>
<evidence type="ECO:0000313" key="13">
    <source>
        <dbReference type="Proteomes" id="UP000886847"/>
    </source>
</evidence>
<organism evidence="12 13">
    <name type="scientific">Candidatus Borkfalkia faecavium</name>
    <dbReference type="NCBI Taxonomy" id="2838508"/>
    <lineage>
        <taxon>Bacteria</taxon>
        <taxon>Bacillati</taxon>
        <taxon>Bacillota</taxon>
        <taxon>Clostridia</taxon>
        <taxon>Christensenellales</taxon>
        <taxon>Christensenellaceae</taxon>
        <taxon>Candidatus Borkfalkia</taxon>
    </lineage>
</organism>
<evidence type="ECO:0000256" key="10">
    <source>
        <dbReference type="RuleBase" id="RU361157"/>
    </source>
</evidence>
<dbReference type="Pfam" id="PF01061">
    <property type="entry name" value="ABC2_membrane"/>
    <property type="match status" value="1"/>
</dbReference>
<feature type="transmembrane region" description="Helical" evidence="10">
    <location>
        <begin position="34"/>
        <end position="60"/>
    </location>
</feature>
<evidence type="ECO:0000256" key="7">
    <source>
        <dbReference type="ARBA" id="ARBA00022903"/>
    </source>
</evidence>
<dbReference type="Proteomes" id="UP000886847">
    <property type="component" value="Unassembled WGS sequence"/>
</dbReference>
<dbReference type="InterPro" id="IPR013525">
    <property type="entry name" value="ABC2_TM"/>
</dbReference>
<reference evidence="12" key="2">
    <citation type="submission" date="2021-04" db="EMBL/GenBank/DDBJ databases">
        <authorList>
            <person name="Gilroy R."/>
        </authorList>
    </citation>
    <scope>NUCLEOTIDE SEQUENCE</scope>
    <source>
        <strain evidence="12">2189</strain>
    </source>
</reference>
<dbReference type="PANTHER" id="PTHR30413">
    <property type="entry name" value="INNER MEMBRANE TRANSPORT PERMEASE"/>
    <property type="match status" value="1"/>
</dbReference>
<feature type="transmembrane region" description="Helical" evidence="10">
    <location>
        <begin position="240"/>
        <end position="260"/>
    </location>
</feature>
<proteinExistence type="inferred from homology"/>
<dbReference type="InterPro" id="IPR047817">
    <property type="entry name" value="ABC2_TM_bact-type"/>
</dbReference>
<accession>A0A9D1W0X3</accession>